<dbReference type="InterPro" id="IPR005123">
    <property type="entry name" value="Oxoglu/Fe-dep_dioxygenase_dom"/>
</dbReference>
<dbReference type="GO" id="GO:0005759">
    <property type="term" value="C:mitochondrial matrix"/>
    <property type="evidence" value="ECO:0007669"/>
    <property type="project" value="TreeGrafter"/>
</dbReference>
<keyword evidence="1" id="KW-0479">Metal-binding</keyword>
<dbReference type="GO" id="GO:0016491">
    <property type="term" value="F:oxidoreductase activity"/>
    <property type="evidence" value="ECO:0007669"/>
    <property type="project" value="UniProtKB-KW"/>
</dbReference>
<dbReference type="PANTHER" id="PTHR21052:SF0">
    <property type="entry name" value="ALPHA-KETOGLUTARATE-DEPENDENT DIOXYGENASE ALKB HOMOLOG 7, MITOCHONDRIAL"/>
    <property type="match status" value="1"/>
</dbReference>
<protein>
    <recommendedName>
        <fullName evidence="2">Fe2OG dioxygenase domain-containing protein</fullName>
    </recommendedName>
</protein>
<dbReference type="InterPro" id="IPR032870">
    <property type="entry name" value="ALKBH7-like"/>
</dbReference>
<dbReference type="OrthoDB" id="28127at2759"/>
<dbReference type="SUPFAM" id="SSF51197">
    <property type="entry name" value="Clavaminate synthase-like"/>
    <property type="match status" value="1"/>
</dbReference>
<dbReference type="PROSITE" id="PS51471">
    <property type="entry name" value="FE2OG_OXY"/>
    <property type="match status" value="1"/>
</dbReference>
<dbReference type="EMBL" id="KZ303486">
    <property type="protein sequence ID" value="PIA19678.1"/>
    <property type="molecule type" value="Genomic_DNA"/>
</dbReference>
<accession>A0A2G5BKZ6</accession>
<dbReference type="GO" id="GO:0006974">
    <property type="term" value="P:DNA damage response"/>
    <property type="evidence" value="ECO:0007669"/>
    <property type="project" value="InterPro"/>
</dbReference>
<evidence type="ECO:0000259" key="2">
    <source>
        <dbReference type="PROSITE" id="PS51471"/>
    </source>
</evidence>
<name>A0A2G5BKZ6_COERN</name>
<keyword evidence="4" id="KW-1185">Reference proteome</keyword>
<dbReference type="AlphaFoldDB" id="A0A2G5BKZ6"/>
<organism evidence="3 4">
    <name type="scientific">Coemansia reversa (strain ATCC 12441 / NRRL 1564)</name>
    <dbReference type="NCBI Taxonomy" id="763665"/>
    <lineage>
        <taxon>Eukaryota</taxon>
        <taxon>Fungi</taxon>
        <taxon>Fungi incertae sedis</taxon>
        <taxon>Zoopagomycota</taxon>
        <taxon>Kickxellomycotina</taxon>
        <taxon>Kickxellomycetes</taxon>
        <taxon>Kickxellales</taxon>
        <taxon>Kickxellaceae</taxon>
        <taxon>Coemansia</taxon>
    </lineage>
</organism>
<dbReference type="InterPro" id="IPR037151">
    <property type="entry name" value="AlkB-like_sf"/>
</dbReference>
<reference evidence="3 4" key="1">
    <citation type="journal article" date="2015" name="Genome Biol. Evol.">
        <title>Phylogenomic analyses indicate that early fungi evolved digesting cell walls of algal ancestors of land plants.</title>
        <authorList>
            <person name="Chang Y."/>
            <person name="Wang S."/>
            <person name="Sekimoto S."/>
            <person name="Aerts A.L."/>
            <person name="Choi C."/>
            <person name="Clum A."/>
            <person name="LaButti K.M."/>
            <person name="Lindquist E.A."/>
            <person name="Yee Ngan C."/>
            <person name="Ohm R.A."/>
            <person name="Salamov A.A."/>
            <person name="Grigoriev I.V."/>
            <person name="Spatafora J.W."/>
            <person name="Berbee M.L."/>
        </authorList>
    </citation>
    <scope>NUCLEOTIDE SEQUENCE [LARGE SCALE GENOMIC DNA]</scope>
    <source>
        <strain evidence="3 4">NRRL 1564</strain>
    </source>
</reference>
<keyword evidence="1" id="KW-0408">Iron</keyword>
<feature type="domain" description="Fe2OG dioxygenase" evidence="2">
    <location>
        <begin position="183"/>
        <end position="294"/>
    </location>
</feature>
<comment type="similarity">
    <text evidence="1">Belongs to the iron/ascorbate-dependent oxidoreductase family.</text>
</comment>
<evidence type="ECO:0000313" key="4">
    <source>
        <dbReference type="Proteomes" id="UP000242474"/>
    </source>
</evidence>
<dbReference type="Proteomes" id="UP000242474">
    <property type="component" value="Unassembled WGS sequence"/>
</dbReference>
<sequence length="322" mass="35987">MLNTVRNSCRIPHMVNTTVQRRHFIEAGRKSRVTKPSCGDIPQPKEPINLASPASAKPLIKYSDAFIKHGYSKGDIYLHPEFIDTEEHDLLVRSCNKKLRRLANNYEQGHFDKRIHNYRECTVSAWLPNKLGVAGHIAKAMGHHIDEDPIDLPDRAPTKKSSGWSSIGKHDGQIRHILERVWGLFPPHLAWLPPHILDLHEDGEILPHIDNPEYSGFVVGGLCLLGSAVSTFKHANDPSIRVDVLLPPGSLYFMTNHIRYQFTHEITANPEQRAWGGQPIPKAHRISLMFRDAKEPVGGWGSALTTGCATTTMASAKSDHGI</sequence>
<keyword evidence="1" id="KW-0560">Oxidoreductase</keyword>
<dbReference type="Gene3D" id="2.60.120.590">
    <property type="entry name" value="Alpha-ketoglutarate-dependent dioxygenase AlkB-like"/>
    <property type="match status" value="1"/>
</dbReference>
<evidence type="ECO:0000313" key="3">
    <source>
        <dbReference type="EMBL" id="PIA19678.1"/>
    </source>
</evidence>
<gene>
    <name evidence="3" type="ORF">COEREDRAFT_78980</name>
</gene>
<evidence type="ECO:0000256" key="1">
    <source>
        <dbReference type="RuleBase" id="RU003682"/>
    </source>
</evidence>
<dbReference type="STRING" id="763665.A0A2G5BKZ6"/>
<dbReference type="GO" id="GO:0006631">
    <property type="term" value="P:fatty acid metabolic process"/>
    <property type="evidence" value="ECO:0007669"/>
    <property type="project" value="TreeGrafter"/>
</dbReference>
<dbReference type="GO" id="GO:0046872">
    <property type="term" value="F:metal ion binding"/>
    <property type="evidence" value="ECO:0007669"/>
    <property type="project" value="UniProtKB-KW"/>
</dbReference>
<dbReference type="PANTHER" id="PTHR21052">
    <property type="entry name" value="SPERMATOGENESIS ASSOCIATED 11-RELATED"/>
    <property type="match status" value="1"/>
</dbReference>
<proteinExistence type="inferred from homology"/>